<name>A0A0A9DQE6_ARUDO</name>
<dbReference type="EMBL" id="GBRH01208982">
    <property type="protein sequence ID" value="JAD88913.1"/>
    <property type="molecule type" value="Transcribed_RNA"/>
</dbReference>
<sequence>MLRNVITEEICTKVIKPKKERIETKIRGQLFAHEQMYYFLLLNPSSFFDLDLCAIAEATLVWTIRLHGDIGRSNVSSTACV</sequence>
<dbReference type="AlphaFoldDB" id="A0A0A9DQE6"/>
<reference evidence="1" key="1">
    <citation type="submission" date="2014-09" db="EMBL/GenBank/DDBJ databases">
        <authorList>
            <person name="Magalhaes I.L.F."/>
            <person name="Oliveira U."/>
            <person name="Santos F.R."/>
            <person name="Vidigal T.H.D.A."/>
            <person name="Brescovit A.D."/>
            <person name="Santos A.J."/>
        </authorList>
    </citation>
    <scope>NUCLEOTIDE SEQUENCE</scope>
    <source>
        <tissue evidence="1">Shoot tissue taken approximately 20 cm above the soil surface</tissue>
    </source>
</reference>
<evidence type="ECO:0000313" key="1">
    <source>
        <dbReference type="EMBL" id="JAD88913.1"/>
    </source>
</evidence>
<protein>
    <submittedName>
        <fullName evidence="1">Uncharacterized protein</fullName>
    </submittedName>
</protein>
<accession>A0A0A9DQE6</accession>
<organism evidence="1">
    <name type="scientific">Arundo donax</name>
    <name type="common">Giant reed</name>
    <name type="synonym">Donax arundinaceus</name>
    <dbReference type="NCBI Taxonomy" id="35708"/>
    <lineage>
        <taxon>Eukaryota</taxon>
        <taxon>Viridiplantae</taxon>
        <taxon>Streptophyta</taxon>
        <taxon>Embryophyta</taxon>
        <taxon>Tracheophyta</taxon>
        <taxon>Spermatophyta</taxon>
        <taxon>Magnoliopsida</taxon>
        <taxon>Liliopsida</taxon>
        <taxon>Poales</taxon>
        <taxon>Poaceae</taxon>
        <taxon>PACMAD clade</taxon>
        <taxon>Arundinoideae</taxon>
        <taxon>Arundineae</taxon>
        <taxon>Arundo</taxon>
    </lineage>
</organism>
<proteinExistence type="predicted"/>
<reference evidence="1" key="2">
    <citation type="journal article" date="2015" name="Data Brief">
        <title>Shoot transcriptome of the giant reed, Arundo donax.</title>
        <authorList>
            <person name="Barrero R.A."/>
            <person name="Guerrero F.D."/>
            <person name="Moolhuijzen P."/>
            <person name="Goolsby J.A."/>
            <person name="Tidwell J."/>
            <person name="Bellgard S.E."/>
            <person name="Bellgard M.I."/>
        </authorList>
    </citation>
    <scope>NUCLEOTIDE SEQUENCE</scope>
    <source>
        <tissue evidence="1">Shoot tissue taken approximately 20 cm above the soil surface</tissue>
    </source>
</reference>